<dbReference type="PANTHER" id="PTHR43201:SF8">
    <property type="entry name" value="ACYL-COA SYNTHETASE FAMILY MEMBER 3"/>
    <property type="match status" value="1"/>
</dbReference>
<protein>
    <submittedName>
        <fullName evidence="3">Class I adenylate-forming enzyme family protein</fullName>
    </submittedName>
</protein>
<gene>
    <name evidence="3" type="ORF">GCM10010470_29930</name>
</gene>
<evidence type="ECO:0000259" key="2">
    <source>
        <dbReference type="Pfam" id="PF00501"/>
    </source>
</evidence>
<sequence>MPADRALTAARVADLAARTTDETPKPAAPDLDTTLEDIHRLGLLPGTLVIVALPNTATTIHILLALLLTGAVPMPTSPATPANRINALARRLGAGALISTRPTHHTHQVATAKAALLNTPQTPYSPGEFVILTSGTSGLFSACVHHLGSLLRNATKHAQAVGLRPDDTILINLPLYYSYAVVAQVLAAYVTGARIVVSGPPFSPQTYHSALHRHDITSSSITPTIARALLEHGNAPPTRLRMLTIGGDHLAATDVGNLLALHRNELYLTYGLTEAGPRVSTLAAHAEPAHRHTSAGLPLPGVEVQLRDPQPETGAGELLIRTDTALIRRTDGTPPLLPTGQIATGDLFRLDDDGYLHFHGRRSELVVLRGEKISLFTIRQAAHSIPGVLRCTPHLTTADDGSTQLDLELHIDDISRADQIRTDLNRFLLPKERPRRITINTDAGFRK</sequence>
<keyword evidence="4" id="KW-1185">Reference proteome</keyword>
<dbReference type="EMBL" id="BAAAUX010000014">
    <property type="protein sequence ID" value="GAA2793091.1"/>
    <property type="molecule type" value="Genomic_DNA"/>
</dbReference>
<reference evidence="3 4" key="1">
    <citation type="journal article" date="2019" name="Int. J. Syst. Evol. Microbiol.">
        <title>The Global Catalogue of Microorganisms (GCM) 10K type strain sequencing project: providing services to taxonomists for standard genome sequencing and annotation.</title>
        <authorList>
            <consortium name="The Broad Institute Genomics Platform"/>
            <consortium name="The Broad Institute Genome Sequencing Center for Infectious Disease"/>
            <person name="Wu L."/>
            <person name="Ma J."/>
        </authorList>
    </citation>
    <scope>NUCLEOTIDE SEQUENCE [LARGE SCALE GENOMIC DNA]</scope>
    <source>
        <strain evidence="3 4">JCM 9383</strain>
    </source>
</reference>
<comment type="caution">
    <text evidence="3">The sequence shown here is derived from an EMBL/GenBank/DDBJ whole genome shotgun (WGS) entry which is preliminary data.</text>
</comment>
<proteinExistence type="inferred from homology"/>
<dbReference type="Gene3D" id="3.40.50.12780">
    <property type="entry name" value="N-terminal domain of ligase-like"/>
    <property type="match status" value="1"/>
</dbReference>
<accession>A0ABN3VD14</accession>
<name>A0ABN3VD14_9PSEU</name>
<dbReference type="SUPFAM" id="SSF56801">
    <property type="entry name" value="Acetyl-CoA synthetase-like"/>
    <property type="match status" value="1"/>
</dbReference>
<organism evidence="3 4">
    <name type="scientific">Saccharopolyspora taberi</name>
    <dbReference type="NCBI Taxonomy" id="60895"/>
    <lineage>
        <taxon>Bacteria</taxon>
        <taxon>Bacillati</taxon>
        <taxon>Actinomycetota</taxon>
        <taxon>Actinomycetes</taxon>
        <taxon>Pseudonocardiales</taxon>
        <taxon>Pseudonocardiaceae</taxon>
        <taxon>Saccharopolyspora</taxon>
    </lineage>
</organism>
<dbReference type="InterPro" id="IPR000873">
    <property type="entry name" value="AMP-dep_synth/lig_dom"/>
</dbReference>
<dbReference type="PANTHER" id="PTHR43201">
    <property type="entry name" value="ACYL-COA SYNTHETASE"/>
    <property type="match status" value="1"/>
</dbReference>
<dbReference type="Pfam" id="PF00501">
    <property type="entry name" value="AMP-binding"/>
    <property type="match status" value="1"/>
</dbReference>
<evidence type="ECO:0000256" key="1">
    <source>
        <dbReference type="ARBA" id="ARBA00006432"/>
    </source>
</evidence>
<dbReference type="InterPro" id="IPR042099">
    <property type="entry name" value="ANL_N_sf"/>
</dbReference>
<evidence type="ECO:0000313" key="3">
    <source>
        <dbReference type="EMBL" id="GAA2793091.1"/>
    </source>
</evidence>
<dbReference type="Proteomes" id="UP001500979">
    <property type="component" value="Unassembled WGS sequence"/>
</dbReference>
<evidence type="ECO:0000313" key="4">
    <source>
        <dbReference type="Proteomes" id="UP001500979"/>
    </source>
</evidence>
<dbReference type="CDD" id="cd04433">
    <property type="entry name" value="AFD_class_I"/>
    <property type="match status" value="1"/>
</dbReference>
<feature type="domain" description="AMP-dependent synthetase/ligase" evidence="2">
    <location>
        <begin position="40"/>
        <end position="323"/>
    </location>
</feature>
<dbReference type="RefSeq" id="WP_344680267.1">
    <property type="nucleotide sequence ID" value="NZ_BAAAUX010000014.1"/>
</dbReference>
<comment type="similarity">
    <text evidence="1">Belongs to the ATP-dependent AMP-binding enzyme family.</text>
</comment>